<dbReference type="GO" id="GO:0016301">
    <property type="term" value="F:kinase activity"/>
    <property type="evidence" value="ECO:0007669"/>
    <property type="project" value="UniProtKB-KW"/>
</dbReference>
<evidence type="ECO:0000313" key="1">
    <source>
        <dbReference type="EMBL" id="NXO77171.1"/>
    </source>
</evidence>
<protein>
    <submittedName>
        <fullName evidence="1">PIM1 kinase</fullName>
    </submittedName>
</protein>
<dbReference type="Gene3D" id="3.30.200.20">
    <property type="entry name" value="Phosphorylase Kinase, domain 1"/>
    <property type="match status" value="1"/>
</dbReference>
<feature type="non-terminal residue" evidence="1">
    <location>
        <position position="1"/>
    </location>
</feature>
<keyword evidence="1" id="KW-0808">Transferase</keyword>
<dbReference type="AlphaFoldDB" id="A0A7L1UW72"/>
<comment type="caution">
    <text evidence="1">The sequence shown here is derived from an EMBL/GenBank/DDBJ whole genome shotgun (WGS) entry which is preliminary data.</text>
</comment>
<feature type="non-terminal residue" evidence="1">
    <location>
        <position position="72"/>
    </location>
</feature>
<organism evidence="1 2">
    <name type="scientific">Sitta europaea</name>
    <name type="common">Eurasian nuthatch</name>
    <dbReference type="NCBI Taxonomy" id="50251"/>
    <lineage>
        <taxon>Eukaryota</taxon>
        <taxon>Metazoa</taxon>
        <taxon>Chordata</taxon>
        <taxon>Craniata</taxon>
        <taxon>Vertebrata</taxon>
        <taxon>Euteleostomi</taxon>
        <taxon>Archelosauria</taxon>
        <taxon>Archosauria</taxon>
        <taxon>Dinosauria</taxon>
        <taxon>Saurischia</taxon>
        <taxon>Theropoda</taxon>
        <taxon>Coelurosauria</taxon>
        <taxon>Aves</taxon>
        <taxon>Neognathae</taxon>
        <taxon>Neoaves</taxon>
        <taxon>Telluraves</taxon>
        <taxon>Australaves</taxon>
        <taxon>Passeriformes</taxon>
        <taxon>Sittidae</taxon>
        <taxon>Sitta</taxon>
    </lineage>
</organism>
<gene>
    <name evidence="1" type="primary">Pim1_0</name>
    <name evidence="1" type="ORF">SITEUR_R01387</name>
</gene>
<keyword evidence="1" id="KW-0418">Kinase</keyword>
<proteinExistence type="predicted"/>
<dbReference type="Proteomes" id="UP000583915">
    <property type="component" value="Unassembled WGS sequence"/>
</dbReference>
<dbReference type="EMBL" id="VXBS01002076">
    <property type="protein sequence ID" value="NXO77171.1"/>
    <property type="molecule type" value="Genomic_DNA"/>
</dbReference>
<name>A0A7L1UW72_SITEU</name>
<evidence type="ECO:0000313" key="2">
    <source>
        <dbReference type="Proteomes" id="UP000583915"/>
    </source>
</evidence>
<sequence length="72" mass="7778">PAGKAQEALQQWDWLGSLLERSGFSSILAATPLLDGAPVAVKRVPRNCVRCWGELPKGTSTPLEIKLLHVIS</sequence>
<keyword evidence="2" id="KW-1185">Reference proteome</keyword>
<reference evidence="1 2" key="1">
    <citation type="submission" date="2019-09" db="EMBL/GenBank/DDBJ databases">
        <title>Bird 10,000 Genomes (B10K) Project - Family phase.</title>
        <authorList>
            <person name="Zhang G."/>
        </authorList>
    </citation>
    <scope>NUCLEOTIDE SEQUENCE [LARGE SCALE GENOMIC DNA]</scope>
    <source>
        <strain evidence="1">B10K-DU-002-25</strain>
        <tissue evidence="1">Muscle</tissue>
    </source>
</reference>
<accession>A0A7L1UW72</accession>